<protein>
    <submittedName>
        <fullName evidence="1">Uncharacterized protein</fullName>
    </submittedName>
</protein>
<sequence>MLFKPTDETMALRNRRDGTNERMKAKLMGIAWDRAKELQRNAFPTDGRNIPPPTISGEGKADFVLEAEGGRAAI</sequence>
<gene>
    <name evidence="1" type="ORF">niasHS_003815</name>
</gene>
<evidence type="ECO:0000313" key="1">
    <source>
        <dbReference type="EMBL" id="KAL3097367.1"/>
    </source>
</evidence>
<organism evidence="1 2">
    <name type="scientific">Heterodera schachtii</name>
    <name type="common">Sugarbeet cyst nematode worm</name>
    <name type="synonym">Tylenchus schachtii</name>
    <dbReference type="NCBI Taxonomy" id="97005"/>
    <lineage>
        <taxon>Eukaryota</taxon>
        <taxon>Metazoa</taxon>
        <taxon>Ecdysozoa</taxon>
        <taxon>Nematoda</taxon>
        <taxon>Chromadorea</taxon>
        <taxon>Rhabditida</taxon>
        <taxon>Tylenchina</taxon>
        <taxon>Tylenchomorpha</taxon>
        <taxon>Tylenchoidea</taxon>
        <taxon>Heteroderidae</taxon>
        <taxon>Heteroderinae</taxon>
        <taxon>Heterodera</taxon>
    </lineage>
</organism>
<dbReference type="AlphaFoldDB" id="A0ABD2K3B7"/>
<comment type="caution">
    <text evidence="1">The sequence shown here is derived from an EMBL/GenBank/DDBJ whole genome shotgun (WGS) entry which is preliminary data.</text>
</comment>
<keyword evidence="2" id="KW-1185">Reference proteome</keyword>
<reference evidence="1 2" key="1">
    <citation type="submission" date="2024-10" db="EMBL/GenBank/DDBJ databases">
        <authorList>
            <person name="Kim D."/>
        </authorList>
    </citation>
    <scope>NUCLEOTIDE SEQUENCE [LARGE SCALE GENOMIC DNA]</scope>
    <source>
        <strain evidence="1">Taebaek</strain>
    </source>
</reference>
<name>A0ABD2K3B7_HETSC</name>
<dbReference type="EMBL" id="JBICCN010000054">
    <property type="protein sequence ID" value="KAL3097367.1"/>
    <property type="molecule type" value="Genomic_DNA"/>
</dbReference>
<proteinExistence type="predicted"/>
<dbReference type="Proteomes" id="UP001620645">
    <property type="component" value="Unassembled WGS sequence"/>
</dbReference>
<accession>A0ABD2K3B7</accession>
<evidence type="ECO:0000313" key="2">
    <source>
        <dbReference type="Proteomes" id="UP001620645"/>
    </source>
</evidence>